<evidence type="ECO:0000256" key="1">
    <source>
        <dbReference type="ARBA" id="ARBA00008183"/>
    </source>
</evidence>
<dbReference type="GO" id="GO:0006826">
    <property type="term" value="P:iron ion transport"/>
    <property type="evidence" value="ECO:0007669"/>
    <property type="project" value="UniProtKB-KW"/>
</dbReference>
<dbReference type="GO" id="GO:0004322">
    <property type="term" value="F:ferroxidase activity"/>
    <property type="evidence" value="ECO:0007669"/>
    <property type="project" value="TreeGrafter"/>
</dbReference>
<dbReference type="PANTHER" id="PTHR16821:SF2">
    <property type="entry name" value="FRATAXIN, MITOCHONDRIAL"/>
    <property type="match status" value="1"/>
</dbReference>
<comment type="caution">
    <text evidence="5">The sequence shown here is derived from an EMBL/GenBank/DDBJ whole genome shotgun (WGS) entry which is preliminary data.</text>
</comment>
<evidence type="ECO:0000256" key="2">
    <source>
        <dbReference type="ARBA" id="ARBA00022496"/>
    </source>
</evidence>
<dbReference type="SMART" id="SM01219">
    <property type="entry name" value="Frataxin_Cyay"/>
    <property type="match status" value="1"/>
</dbReference>
<dbReference type="Pfam" id="PF03767">
    <property type="entry name" value="Acid_phosphat_B"/>
    <property type="match status" value="1"/>
</dbReference>
<dbReference type="Proteomes" id="UP000243579">
    <property type="component" value="Unassembled WGS sequence"/>
</dbReference>
<dbReference type="STRING" id="1202772.A0A1V9YEC7"/>
<keyword evidence="6" id="KW-1185">Reference proteome</keyword>
<dbReference type="InterPro" id="IPR036412">
    <property type="entry name" value="HAD-like_sf"/>
</dbReference>
<dbReference type="InterPro" id="IPR005519">
    <property type="entry name" value="Acid_phosphat_B-like"/>
</dbReference>
<dbReference type="PANTHER" id="PTHR16821">
    <property type="entry name" value="FRATAXIN"/>
    <property type="match status" value="1"/>
</dbReference>
<dbReference type="OrthoDB" id="1897642at2759"/>
<name>A0A1V9YEC7_ACHHY</name>
<protein>
    <recommendedName>
        <fullName evidence="7">Ferroxidase</fullName>
    </recommendedName>
</protein>
<proteinExistence type="inferred from homology"/>
<dbReference type="SUPFAM" id="SSF56784">
    <property type="entry name" value="HAD-like"/>
    <property type="match status" value="1"/>
</dbReference>
<dbReference type="InterPro" id="IPR023214">
    <property type="entry name" value="HAD_sf"/>
</dbReference>
<keyword evidence="2" id="KW-0813">Transport</keyword>
<reference evidence="5 6" key="1">
    <citation type="journal article" date="2014" name="Genome Biol. Evol.">
        <title>The secreted proteins of Achlya hypogyna and Thraustotheca clavata identify the ancestral oomycete secretome and reveal gene acquisitions by horizontal gene transfer.</title>
        <authorList>
            <person name="Misner I."/>
            <person name="Blouin N."/>
            <person name="Leonard G."/>
            <person name="Richards T.A."/>
            <person name="Lane C.E."/>
        </authorList>
    </citation>
    <scope>NUCLEOTIDE SEQUENCE [LARGE SCALE GENOMIC DNA]</scope>
    <source>
        <strain evidence="5 6">ATCC 48635</strain>
    </source>
</reference>
<sequence>MAGEDAFEALLAEALHAKELARSRLAVRLFSKIIDLDDADHDAVVYQAYLHKYKIECEFLLYQAARATATAMVVRFCGAHEAFLLKARAERKLNKPAAAVASALAGLAHNPTYGPLLRELDDCREAPRSAGAVAKPKATVDGALDLAIVALPDTFVGISPKRTVPSRYDFYQGFSPELVARLETLEAPPPQLLLLPQALPDAIGRPASLAPRLTNLAQLFMPASFLEKFYEPVANGGWSQHERDCGVVLSRAVHLLETMPFEMHCAFVLDIDDTALSSYAFMKAAKFQSIAQTQFKYLVGHLPPANALVLKFYMYLKWKGLKVIFISERPERARDPTLRALFLAGYREDRKMAGVRSIARLVQRHVARVVPRLRLLAPASRNPMHRFSVAKAFSTEAAPSGMTESEFMKLSDVVLNDILEMMDGIEAILPDADITLSQGVLTINLGEDGTWVLNKQAPNRQIWWSSPVSGPKRFEYDARLKKWFNTREKQQELVDLLTDEVEEITGIIVYTEN</sequence>
<keyword evidence="3" id="KW-0732">Signal</keyword>
<evidence type="ECO:0000313" key="6">
    <source>
        <dbReference type="Proteomes" id="UP000243579"/>
    </source>
</evidence>
<keyword evidence="2" id="KW-0410">Iron transport</keyword>
<dbReference type="Gene3D" id="3.40.50.1000">
    <property type="entry name" value="HAD superfamily/HAD-like"/>
    <property type="match status" value="1"/>
</dbReference>
<dbReference type="PROSITE" id="PS50810">
    <property type="entry name" value="FRATAXIN_2"/>
    <property type="match status" value="1"/>
</dbReference>
<dbReference type="InterPro" id="IPR020895">
    <property type="entry name" value="Frataxin_CS"/>
</dbReference>
<dbReference type="NCBIfam" id="TIGR03421">
    <property type="entry name" value="FeS_CyaY"/>
    <property type="match status" value="1"/>
</dbReference>
<dbReference type="GO" id="GO:0008199">
    <property type="term" value="F:ferric iron binding"/>
    <property type="evidence" value="ECO:0007669"/>
    <property type="project" value="InterPro"/>
</dbReference>
<dbReference type="Pfam" id="PF01491">
    <property type="entry name" value="Frataxin_Cyay"/>
    <property type="match status" value="1"/>
</dbReference>
<organism evidence="5 6">
    <name type="scientific">Achlya hypogyna</name>
    <name type="common">Oomycete</name>
    <name type="synonym">Protoachlya hypogyna</name>
    <dbReference type="NCBI Taxonomy" id="1202772"/>
    <lineage>
        <taxon>Eukaryota</taxon>
        <taxon>Sar</taxon>
        <taxon>Stramenopiles</taxon>
        <taxon>Oomycota</taxon>
        <taxon>Saprolegniomycetes</taxon>
        <taxon>Saprolegniales</taxon>
        <taxon>Achlyaceae</taxon>
        <taxon>Achlya</taxon>
    </lineage>
</organism>
<evidence type="ECO:0000313" key="5">
    <source>
        <dbReference type="EMBL" id="OQR84061.1"/>
    </source>
</evidence>
<accession>A0A1V9YEC7</accession>
<gene>
    <name evidence="5" type="ORF">ACHHYP_13938</name>
</gene>
<dbReference type="GO" id="GO:0006879">
    <property type="term" value="P:intracellular iron ion homeostasis"/>
    <property type="evidence" value="ECO:0007669"/>
    <property type="project" value="TreeGrafter"/>
</dbReference>
<dbReference type="GO" id="GO:0008198">
    <property type="term" value="F:ferrous iron binding"/>
    <property type="evidence" value="ECO:0007669"/>
    <property type="project" value="TreeGrafter"/>
</dbReference>
<evidence type="ECO:0000256" key="4">
    <source>
        <dbReference type="ARBA" id="ARBA00023004"/>
    </source>
</evidence>
<keyword evidence="4" id="KW-0408">Iron</keyword>
<dbReference type="Gene3D" id="3.30.920.10">
    <property type="entry name" value="Frataxin/CyaY"/>
    <property type="match status" value="1"/>
</dbReference>
<evidence type="ECO:0000256" key="3">
    <source>
        <dbReference type="ARBA" id="ARBA00022729"/>
    </source>
</evidence>
<dbReference type="GO" id="GO:0051537">
    <property type="term" value="F:2 iron, 2 sulfur cluster binding"/>
    <property type="evidence" value="ECO:0007669"/>
    <property type="project" value="TreeGrafter"/>
</dbReference>
<comment type="similarity">
    <text evidence="1">Belongs to the frataxin family.</text>
</comment>
<dbReference type="InterPro" id="IPR002908">
    <property type="entry name" value="Frataxin/CyaY"/>
</dbReference>
<dbReference type="GO" id="GO:0034986">
    <property type="term" value="F:iron chaperone activity"/>
    <property type="evidence" value="ECO:0007669"/>
    <property type="project" value="TreeGrafter"/>
</dbReference>
<evidence type="ECO:0008006" key="7">
    <source>
        <dbReference type="Google" id="ProtNLM"/>
    </source>
</evidence>
<dbReference type="PROSITE" id="PS01344">
    <property type="entry name" value="FRATAXIN_1"/>
    <property type="match status" value="1"/>
</dbReference>
<dbReference type="GO" id="GO:0005739">
    <property type="term" value="C:mitochondrion"/>
    <property type="evidence" value="ECO:0007669"/>
    <property type="project" value="TreeGrafter"/>
</dbReference>
<keyword evidence="2" id="KW-0406">Ion transport</keyword>
<dbReference type="SUPFAM" id="SSF55387">
    <property type="entry name" value="Frataxin/Nqo15-like"/>
    <property type="match status" value="1"/>
</dbReference>
<dbReference type="EMBL" id="JNBR01001943">
    <property type="protein sequence ID" value="OQR84061.1"/>
    <property type="molecule type" value="Genomic_DNA"/>
</dbReference>
<dbReference type="GO" id="GO:0016226">
    <property type="term" value="P:iron-sulfur cluster assembly"/>
    <property type="evidence" value="ECO:0007669"/>
    <property type="project" value="InterPro"/>
</dbReference>
<dbReference type="AlphaFoldDB" id="A0A1V9YEC7"/>
<dbReference type="InterPro" id="IPR036524">
    <property type="entry name" value="Frataxin/CyaY_sf"/>
</dbReference>